<dbReference type="EMBL" id="JAODIM010000040">
    <property type="protein sequence ID" value="MCU5777814.1"/>
    <property type="molecule type" value="Genomic_DNA"/>
</dbReference>
<evidence type="ECO:0000313" key="2">
    <source>
        <dbReference type="Proteomes" id="UP001064262"/>
    </source>
</evidence>
<organism evidence="1 2">
    <name type="scientific">Winslowiella arboricola</name>
    <dbReference type="NCBI Taxonomy" id="2978220"/>
    <lineage>
        <taxon>Bacteria</taxon>
        <taxon>Pseudomonadati</taxon>
        <taxon>Pseudomonadota</taxon>
        <taxon>Gammaproteobacteria</taxon>
        <taxon>Enterobacterales</taxon>
        <taxon>Erwiniaceae</taxon>
        <taxon>Winslowiella</taxon>
    </lineage>
</organism>
<evidence type="ECO:0000313" key="1">
    <source>
        <dbReference type="EMBL" id="MCU5777814.1"/>
    </source>
</evidence>
<keyword evidence="2" id="KW-1185">Reference proteome</keyword>
<accession>A0A9J6PM06</accession>
<sequence length="62" mass="6675">MPLEDLSPIHKRLACVQFIAEVSLVANCKPSDLKLALTLIADLANSEPLSSCADEGIFYAVE</sequence>
<comment type="caution">
    <text evidence="1">The sequence shown here is derived from an EMBL/GenBank/DDBJ whole genome shotgun (WGS) entry which is preliminary data.</text>
</comment>
<name>A0A9J6PM06_9GAMM</name>
<protein>
    <submittedName>
        <fullName evidence="1">Uncharacterized protein</fullName>
    </submittedName>
</protein>
<gene>
    <name evidence="1" type="ORF">N5923_09945</name>
</gene>
<dbReference type="Proteomes" id="UP001064262">
    <property type="component" value="Unassembled WGS sequence"/>
</dbReference>
<dbReference type="AlphaFoldDB" id="A0A9J6PM06"/>
<reference evidence="1" key="1">
    <citation type="submission" date="2022-09" db="EMBL/GenBank/DDBJ databases">
        <title>Winslowiella arboricola sp. nov., isolated from bleeding cankers on broadleaf hosts.</title>
        <authorList>
            <person name="Brady C."/>
            <person name="Kaur S."/>
            <person name="Crampton B."/>
            <person name="Maddock D."/>
            <person name="Arnold D."/>
            <person name="Denman S."/>
        </authorList>
    </citation>
    <scope>NUCLEOTIDE SEQUENCE</scope>
    <source>
        <strain evidence="1">BAC 15a-03b</strain>
    </source>
</reference>
<proteinExistence type="predicted"/>
<dbReference type="RefSeq" id="WP_267142453.1">
    <property type="nucleotide sequence ID" value="NZ_JAODIL010000069.1"/>
</dbReference>